<dbReference type="Pfam" id="PF14226">
    <property type="entry name" value="DIOX_N"/>
    <property type="match status" value="1"/>
</dbReference>
<protein>
    <recommendedName>
        <fullName evidence="5">Fe2OG dioxygenase domain-containing protein</fullName>
    </recommendedName>
</protein>
<dbReference type="InterPro" id="IPR026992">
    <property type="entry name" value="DIOX_N"/>
</dbReference>
<keyword evidence="7" id="KW-1185">Reference proteome</keyword>
<dbReference type="InterPro" id="IPR050295">
    <property type="entry name" value="Plant_2OG-oxidoreductases"/>
</dbReference>
<dbReference type="AlphaFoldDB" id="A0AAD5CNS0"/>
<dbReference type="PANTHER" id="PTHR47991">
    <property type="entry name" value="OXOGLUTARATE/IRON-DEPENDENT DIOXYGENASE"/>
    <property type="match status" value="1"/>
</dbReference>
<dbReference type="GO" id="GO:0016705">
    <property type="term" value="F:oxidoreductase activity, acting on paired donors, with incorporation or reduction of molecular oxygen"/>
    <property type="evidence" value="ECO:0007669"/>
    <property type="project" value="UniProtKB-ARBA"/>
</dbReference>
<evidence type="ECO:0000313" key="6">
    <source>
        <dbReference type="EMBL" id="KAI7743856.1"/>
    </source>
</evidence>
<comment type="caution">
    <text evidence="6">The sequence shown here is derived from an EMBL/GenBank/DDBJ whole genome shotgun (WGS) entry which is preliminary data.</text>
</comment>
<evidence type="ECO:0000256" key="1">
    <source>
        <dbReference type="ARBA" id="ARBA00008056"/>
    </source>
</evidence>
<sequence length="392" mass="44636">WPEAVVRVQSLSDSGVKRIPECYVKPIDDRPSLLIDDDDSSNQSNSNSNINIPVIDLGGVYSEDNRVRKRSMEMVSEACREWGLFQVVNHGVREELMEAARRVWREFFSLPMEMKQEYANTPETYEGYGSRVGVEKGAKLDWSDYFFLHFLPLSLRNPSKWPANPHSCRSLYIYFLYLPAQLINVIEIYIKALVAIDDRELVREYNEEVLKVCGKLMKILSVNLGLEEDYLENAFGGDQIGTSLRVNFYPKCPQPDLTLGISPHSDPGGLTVLLPDDHVSGLQVRKDDVWLTVKPIPNAFIINLADQLQVVSNAQYKSVEHRVIVSSNHDRVSLAFFYNPRGDILIEPAKQLLLTNNEAPLYQPMTFNDYRTFIRLNGLHGKSQVDSLKSPP</sequence>
<dbReference type="InterPro" id="IPR027443">
    <property type="entry name" value="IPNS-like_sf"/>
</dbReference>
<feature type="domain" description="Fe2OG dioxygenase" evidence="5">
    <location>
        <begin position="240"/>
        <end position="340"/>
    </location>
</feature>
<comment type="similarity">
    <text evidence="1 4">Belongs to the iron/ascorbate-dependent oxidoreductase family.</text>
</comment>
<dbReference type="EMBL" id="JAMZMK010007654">
    <property type="protein sequence ID" value="KAI7743856.1"/>
    <property type="molecule type" value="Genomic_DNA"/>
</dbReference>
<organism evidence="6 7">
    <name type="scientific">Ambrosia artemisiifolia</name>
    <name type="common">Common ragweed</name>
    <dbReference type="NCBI Taxonomy" id="4212"/>
    <lineage>
        <taxon>Eukaryota</taxon>
        <taxon>Viridiplantae</taxon>
        <taxon>Streptophyta</taxon>
        <taxon>Embryophyta</taxon>
        <taxon>Tracheophyta</taxon>
        <taxon>Spermatophyta</taxon>
        <taxon>Magnoliopsida</taxon>
        <taxon>eudicotyledons</taxon>
        <taxon>Gunneridae</taxon>
        <taxon>Pentapetalae</taxon>
        <taxon>asterids</taxon>
        <taxon>campanulids</taxon>
        <taxon>Asterales</taxon>
        <taxon>Asteraceae</taxon>
        <taxon>Asteroideae</taxon>
        <taxon>Heliantheae alliance</taxon>
        <taxon>Heliantheae</taxon>
        <taxon>Ambrosia</taxon>
    </lineage>
</organism>
<dbReference type="PROSITE" id="PS51471">
    <property type="entry name" value="FE2OG_OXY"/>
    <property type="match status" value="1"/>
</dbReference>
<evidence type="ECO:0000313" key="7">
    <source>
        <dbReference type="Proteomes" id="UP001206925"/>
    </source>
</evidence>
<keyword evidence="2 4" id="KW-0479">Metal-binding</keyword>
<dbReference type="InterPro" id="IPR005123">
    <property type="entry name" value="Oxoglu/Fe-dep_dioxygenase_dom"/>
</dbReference>
<dbReference type="Pfam" id="PF03171">
    <property type="entry name" value="2OG-FeII_Oxy"/>
    <property type="match status" value="1"/>
</dbReference>
<dbReference type="SUPFAM" id="SSF51197">
    <property type="entry name" value="Clavaminate synthase-like"/>
    <property type="match status" value="1"/>
</dbReference>
<dbReference type="Proteomes" id="UP001206925">
    <property type="component" value="Unassembled WGS sequence"/>
</dbReference>
<evidence type="ECO:0000259" key="5">
    <source>
        <dbReference type="PROSITE" id="PS51471"/>
    </source>
</evidence>
<dbReference type="Gene3D" id="2.60.120.330">
    <property type="entry name" value="B-lactam Antibiotic, Isopenicillin N Synthase, Chain"/>
    <property type="match status" value="1"/>
</dbReference>
<name>A0AAD5CNS0_AMBAR</name>
<evidence type="ECO:0000256" key="4">
    <source>
        <dbReference type="RuleBase" id="RU003682"/>
    </source>
</evidence>
<dbReference type="GO" id="GO:0046872">
    <property type="term" value="F:metal ion binding"/>
    <property type="evidence" value="ECO:0007669"/>
    <property type="project" value="UniProtKB-KW"/>
</dbReference>
<keyword evidence="3 4" id="KW-0408">Iron</keyword>
<reference evidence="6" key="1">
    <citation type="submission" date="2022-06" db="EMBL/GenBank/DDBJ databases">
        <title>Uncovering the hologenomic basis of an extraordinary plant invasion.</title>
        <authorList>
            <person name="Bieker V.C."/>
            <person name="Martin M.D."/>
            <person name="Gilbert T."/>
            <person name="Hodgins K."/>
            <person name="Battlay P."/>
            <person name="Petersen B."/>
            <person name="Wilson J."/>
        </authorList>
    </citation>
    <scope>NUCLEOTIDE SEQUENCE</scope>
    <source>
        <strain evidence="6">AA19_3_7</strain>
        <tissue evidence="6">Leaf</tissue>
    </source>
</reference>
<evidence type="ECO:0000256" key="3">
    <source>
        <dbReference type="ARBA" id="ARBA00023004"/>
    </source>
</evidence>
<dbReference type="PRINTS" id="PR00682">
    <property type="entry name" value="IPNSYNTHASE"/>
</dbReference>
<dbReference type="InterPro" id="IPR044861">
    <property type="entry name" value="IPNS-like_FE2OG_OXY"/>
</dbReference>
<proteinExistence type="inferred from homology"/>
<evidence type="ECO:0000256" key="2">
    <source>
        <dbReference type="ARBA" id="ARBA00022723"/>
    </source>
</evidence>
<gene>
    <name evidence="6" type="ORF">M8C21_025916</name>
</gene>
<keyword evidence="4" id="KW-0560">Oxidoreductase</keyword>
<feature type="non-terminal residue" evidence="6">
    <location>
        <position position="392"/>
    </location>
</feature>
<accession>A0AAD5CNS0</accession>